<protein>
    <submittedName>
        <fullName evidence="2">FYVE-type domain-containing protein</fullName>
    </submittedName>
</protein>
<evidence type="ECO:0000313" key="2">
    <source>
        <dbReference type="WBParaSite" id="RSKR_0000495600.1"/>
    </source>
</evidence>
<accession>A0AC35TXH5</accession>
<reference evidence="2" key="1">
    <citation type="submission" date="2016-11" db="UniProtKB">
        <authorList>
            <consortium name="WormBaseParasite"/>
        </authorList>
    </citation>
    <scope>IDENTIFICATION</scope>
    <source>
        <strain evidence="2">KR3021</strain>
    </source>
</reference>
<name>A0AC35TXH5_9BILA</name>
<evidence type="ECO:0000313" key="1">
    <source>
        <dbReference type="Proteomes" id="UP000095286"/>
    </source>
</evidence>
<organism evidence="1 2">
    <name type="scientific">Rhabditophanes sp. KR3021</name>
    <dbReference type="NCBI Taxonomy" id="114890"/>
    <lineage>
        <taxon>Eukaryota</taxon>
        <taxon>Metazoa</taxon>
        <taxon>Ecdysozoa</taxon>
        <taxon>Nematoda</taxon>
        <taxon>Chromadorea</taxon>
        <taxon>Rhabditida</taxon>
        <taxon>Tylenchina</taxon>
        <taxon>Panagrolaimomorpha</taxon>
        <taxon>Strongyloidoidea</taxon>
        <taxon>Alloionematidae</taxon>
        <taxon>Rhabditophanes</taxon>
    </lineage>
</organism>
<dbReference type="Proteomes" id="UP000095286">
    <property type="component" value="Unplaced"/>
</dbReference>
<sequence length="1005" mass="112006">MLRSCMGKTYIGVTLETAKIVVKWMYTDEVENDLSVEQFMELLLVSNQFALIVLKEFCESALMARLDTDNCIKIYQFSQDSNLDKLKKHCIQLMNERWDDFLPEHFVSLQPKLLFDLLKGHSTSVLASIIRLQRQDVLFLFLLENGNRLKEVINAFTEKNDLPLGLALNSRQFEMAKELVKNEANVNACYKDGKFLLFEAIEKDNIEGVEFLVANGVFLGAVQPETNFTLLHTFASSTKMTDNMVEWATSQINEMDFVNQLDNIGRTPLSIAMTKGNEPIIELLLKNDKCDVNIATIEKVTPLQICLFERKDMLRSKLLVDKGANVNFKDKNGESLLHLAVIKMDLIVMKFLIDNGADINSKNSDSLTPLHLLISRKDQFDFKVVSGALNLLVTETANLFIQDDVNGNTVLHLAVSDVRILESFEGNNLPLAVKNFHGETPLAVALKNCHFDCGKWLVKSGADIDEKDTEHRTLFIQALESKNEEMAMFLLQNKASLVAVNKDELTCLEIAVDNNLSNVVEAMCHVGIKINSLNATTGLSPLWRALEREHMEVAEILVNHGCDQSLLHRAIDNNNVCAAKFLINKNADVNALKKYYDSANDDKQNSLHMAIAYGLTDISLMLIANPDMKYGAPDGDGKTPAHLAIQEEDTEILRILLSTHDVSFLNARDKLGMTPLALAMKRKNVFAAKEIVNRLPHAAVQVNGNGENLLHVAVKNDDFESVLFLLSLQIDVNIVTQDKFKFTALHLASQIGSEMIIRNLLLAGARINTVNSKGLTSIHIAAFHGHALALQILISNEAECNIVDIESNSALHSAVIGESEEAFKVLLMESQINPYIQNIFGQSCLHLMTGISSKTSTTMFNCLIQNFPDFPLEAADGDGNTAFLLAYHHGNGELCRALIKQNVCIAITNAHGMSIFSIETPTKQLLYGLLDNLKSEPKWSEGDNCSDCKTKFTLTMRKHHCRHCGRLVCSKCGDQTMPLIKYGIQKPVRICKICQDALVNGVPRN</sequence>
<proteinExistence type="predicted"/>
<dbReference type="WBParaSite" id="RSKR_0000495600.1">
    <property type="protein sequence ID" value="RSKR_0000495600.1"/>
    <property type="gene ID" value="RSKR_0000495600"/>
</dbReference>